<feature type="transmembrane region" description="Helical" evidence="6">
    <location>
        <begin position="96"/>
        <end position="118"/>
    </location>
</feature>
<dbReference type="PANTHER" id="PTHR37958">
    <property type="entry name" value="SODIUM-POTASSIUM/PROTON ANTIPORTER CHAA"/>
    <property type="match status" value="1"/>
</dbReference>
<dbReference type="EMBL" id="CZKB01000004">
    <property type="protein sequence ID" value="CUR57197.1"/>
    <property type="molecule type" value="Genomic_DNA"/>
</dbReference>
<reference evidence="8" key="1">
    <citation type="submission" date="2015-08" db="EMBL/GenBank/DDBJ databases">
        <authorList>
            <person name="Babu N.S."/>
            <person name="Beckwith C.J."/>
            <person name="Beseler K.G."/>
            <person name="Brison A."/>
            <person name="Carone J.V."/>
            <person name="Caskin T.P."/>
            <person name="Diamond M."/>
            <person name="Durham M.E."/>
            <person name="Foxe J.M."/>
            <person name="Go M."/>
            <person name="Henderson B.A."/>
            <person name="Jones I.B."/>
            <person name="McGettigan J.A."/>
            <person name="Micheletti S.J."/>
            <person name="Nasrallah M.E."/>
            <person name="Ortiz D."/>
            <person name="Piller C.R."/>
            <person name="Privatt S.R."/>
            <person name="Schneider S.L."/>
            <person name="Sharp S."/>
            <person name="Smith T.C."/>
            <person name="Stanton J.D."/>
            <person name="Ullery H.E."/>
            <person name="Wilson R.J."/>
            <person name="Serrano M.G."/>
            <person name="Buck G."/>
            <person name="Lee V."/>
            <person name="Wang Y."/>
            <person name="Carvalho R."/>
            <person name="Voegtly L."/>
            <person name="Shi R."/>
            <person name="Duckworth R."/>
            <person name="Johnson A."/>
            <person name="Loviza R."/>
            <person name="Walstead R."/>
            <person name="Shah Z."/>
            <person name="Kiflezghi M."/>
            <person name="Wade K."/>
            <person name="Ball S.L."/>
            <person name="Bradley K.W."/>
            <person name="Asai D.J."/>
            <person name="Bowman C.A."/>
            <person name="Russell D.A."/>
            <person name="Pope W.H."/>
            <person name="Jacobs-Sera D."/>
            <person name="Hendrix R.W."/>
            <person name="Hatfull G.F."/>
        </authorList>
    </citation>
    <scope>NUCLEOTIDE SEQUENCE</scope>
</reference>
<keyword evidence="4 6" id="KW-0472">Membrane</keyword>
<accession>A0A2P2C5A5</accession>
<gene>
    <name evidence="8" type="ORF">NOCA1120422</name>
</gene>
<evidence type="ECO:0000256" key="1">
    <source>
        <dbReference type="ARBA" id="ARBA00004141"/>
    </source>
</evidence>
<evidence type="ECO:0000256" key="5">
    <source>
        <dbReference type="SAM" id="MobiDB-lite"/>
    </source>
</evidence>
<feature type="transmembrane region" description="Helical" evidence="6">
    <location>
        <begin position="162"/>
        <end position="180"/>
    </location>
</feature>
<feature type="transmembrane region" description="Helical" evidence="6">
    <location>
        <begin position="308"/>
        <end position="330"/>
    </location>
</feature>
<proteinExistence type="predicted"/>
<feature type="transmembrane region" description="Helical" evidence="6">
    <location>
        <begin position="342"/>
        <end position="359"/>
    </location>
</feature>
<evidence type="ECO:0000256" key="2">
    <source>
        <dbReference type="ARBA" id="ARBA00022692"/>
    </source>
</evidence>
<protein>
    <submittedName>
        <fullName evidence="8">Putative ionic transporter</fullName>
    </submittedName>
</protein>
<feature type="transmembrane region" description="Helical" evidence="6">
    <location>
        <begin position="7"/>
        <end position="24"/>
    </location>
</feature>
<evidence type="ECO:0000256" key="4">
    <source>
        <dbReference type="ARBA" id="ARBA00023136"/>
    </source>
</evidence>
<feature type="transmembrane region" description="Helical" evidence="6">
    <location>
        <begin position="130"/>
        <end position="150"/>
    </location>
</feature>
<feature type="transmembrane region" description="Helical" evidence="6">
    <location>
        <begin position="366"/>
        <end position="384"/>
    </location>
</feature>
<dbReference type="PANTHER" id="PTHR37958:SF1">
    <property type="entry name" value="SODIUM-POTASSIUM_PROTON ANTIPORTER CHAA"/>
    <property type="match status" value="1"/>
</dbReference>
<comment type="subcellular location">
    <subcellularLocation>
        <location evidence="1">Membrane</location>
        <topology evidence="1">Multi-pass membrane protein</topology>
    </subcellularLocation>
</comment>
<dbReference type="GO" id="GO:0005886">
    <property type="term" value="C:plasma membrane"/>
    <property type="evidence" value="ECO:0007669"/>
    <property type="project" value="TreeGrafter"/>
</dbReference>
<evidence type="ECO:0000259" key="7">
    <source>
        <dbReference type="Pfam" id="PF01699"/>
    </source>
</evidence>
<dbReference type="GO" id="GO:0015386">
    <property type="term" value="F:potassium:proton antiporter activity"/>
    <property type="evidence" value="ECO:0007669"/>
    <property type="project" value="TreeGrafter"/>
</dbReference>
<organism evidence="8">
    <name type="scientific">metagenome</name>
    <dbReference type="NCBI Taxonomy" id="256318"/>
    <lineage>
        <taxon>unclassified sequences</taxon>
        <taxon>metagenomes</taxon>
    </lineage>
</organism>
<dbReference type="Pfam" id="PF01699">
    <property type="entry name" value="Na_Ca_ex"/>
    <property type="match status" value="2"/>
</dbReference>
<feature type="domain" description="Sodium/calcium exchanger membrane region" evidence="7">
    <location>
        <begin position="29"/>
        <end position="183"/>
    </location>
</feature>
<feature type="transmembrane region" description="Helical" evidence="6">
    <location>
        <begin position="237"/>
        <end position="256"/>
    </location>
</feature>
<feature type="transmembrane region" description="Helical" evidence="6">
    <location>
        <begin position="62"/>
        <end position="84"/>
    </location>
</feature>
<dbReference type="InterPro" id="IPR052946">
    <property type="entry name" value="Alkaline_pH_Ca-Antiporter"/>
</dbReference>
<keyword evidence="2 6" id="KW-0812">Transmembrane</keyword>
<dbReference type="AlphaFoldDB" id="A0A2P2C5A5"/>
<feature type="domain" description="Sodium/calcium exchanger membrane region" evidence="7">
    <location>
        <begin position="241"/>
        <end position="382"/>
    </location>
</feature>
<feature type="compositionally biased region" description="Basic and acidic residues" evidence="5">
    <location>
        <begin position="217"/>
        <end position="230"/>
    </location>
</feature>
<dbReference type="InterPro" id="IPR004837">
    <property type="entry name" value="NaCa_Exmemb"/>
</dbReference>
<keyword evidence="3 6" id="KW-1133">Transmembrane helix</keyword>
<feature type="transmembrane region" description="Helical" evidence="6">
    <location>
        <begin position="30"/>
        <end position="50"/>
    </location>
</feature>
<evidence type="ECO:0000256" key="6">
    <source>
        <dbReference type="SAM" id="Phobius"/>
    </source>
</evidence>
<evidence type="ECO:0000313" key="8">
    <source>
        <dbReference type="EMBL" id="CUR57197.1"/>
    </source>
</evidence>
<feature type="transmembrane region" description="Helical" evidence="6">
    <location>
        <begin position="268"/>
        <end position="287"/>
    </location>
</feature>
<sequence>MSRPSWTTVTPILAGVALVPAWFAHPDSAVLLGLLAVLLVGAVLAAVHHAEVVAHRVGEPYGSLLLAIAVTIIEVGLIVTLMVTTDKDTAGLARDTVFAAVMITVNGIVGISLLVGALKHHLAVFNPEGTGAALATVIALAVVCLVLPSVTTSQPGPEFTGAQLAFAAIASLTLYGMFVFTQTIRHRDFFLPVTSAQHSPLVADSPTQGGAGSSGGFEHEPVDLDEDGHADPPTNRAALTSLALLVLSLVAVVGLAKIESPAIESGVAALGFPNAVVGVVIALLVLAPETIAAVRAATRNRVQVSLNLALGSAMASIGLTIPAIAIASIWLDGPLELGLNQLQTVLLVLTAAVAILTVVPGRAKPLQGGVHLVLLAAFLFLTVAP</sequence>
<name>A0A2P2C5A5_9ZZZZ</name>
<feature type="region of interest" description="Disordered" evidence="5">
    <location>
        <begin position="201"/>
        <end position="231"/>
    </location>
</feature>
<dbReference type="GO" id="GO:0015385">
    <property type="term" value="F:sodium:proton antiporter activity"/>
    <property type="evidence" value="ECO:0007669"/>
    <property type="project" value="TreeGrafter"/>
</dbReference>
<evidence type="ECO:0000256" key="3">
    <source>
        <dbReference type="ARBA" id="ARBA00022989"/>
    </source>
</evidence>